<evidence type="ECO:0000313" key="7">
    <source>
        <dbReference type="EMBL" id="POR47323.1"/>
    </source>
</evidence>
<name>A0A2S4LXY9_9HYPH</name>
<comment type="caution">
    <text evidence="7">The sequence shown here is derived from an EMBL/GenBank/DDBJ whole genome shotgun (WGS) entry which is preliminary data.</text>
</comment>
<dbReference type="PIRSF" id="PIRSF006324">
    <property type="entry name" value="LeuE"/>
    <property type="match status" value="1"/>
</dbReference>
<proteinExistence type="predicted"/>
<accession>A0A2S4LXY9</accession>
<dbReference type="OrthoDB" id="9804822at2"/>
<gene>
    <name evidence="7" type="ORF">CYD53_1197</name>
</gene>
<keyword evidence="5 6" id="KW-0472">Membrane</keyword>
<reference evidence="7 8" key="1">
    <citation type="submission" date="2018-01" db="EMBL/GenBank/DDBJ databases">
        <title>Genomic Encyclopedia of Type Strains, Phase III (KMG-III): the genomes of soil and plant-associated and newly described type strains.</title>
        <authorList>
            <person name="Whitman W."/>
        </authorList>
    </citation>
    <scope>NUCLEOTIDE SEQUENCE [LARGE SCALE GENOMIC DNA]</scope>
    <source>
        <strain evidence="7 8">1131</strain>
    </source>
</reference>
<evidence type="ECO:0000256" key="3">
    <source>
        <dbReference type="ARBA" id="ARBA00022692"/>
    </source>
</evidence>
<evidence type="ECO:0000256" key="2">
    <source>
        <dbReference type="ARBA" id="ARBA00022475"/>
    </source>
</evidence>
<dbReference type="PANTHER" id="PTHR30086:SF20">
    <property type="entry name" value="ARGININE EXPORTER PROTEIN ARGO-RELATED"/>
    <property type="match status" value="1"/>
</dbReference>
<evidence type="ECO:0000256" key="5">
    <source>
        <dbReference type="ARBA" id="ARBA00023136"/>
    </source>
</evidence>
<keyword evidence="8" id="KW-1185">Reference proteome</keyword>
<keyword evidence="2" id="KW-1003">Cell membrane</keyword>
<feature type="transmembrane region" description="Helical" evidence="6">
    <location>
        <begin position="187"/>
        <end position="208"/>
    </location>
</feature>
<feature type="transmembrane region" description="Helical" evidence="6">
    <location>
        <begin position="145"/>
        <end position="167"/>
    </location>
</feature>
<protein>
    <submittedName>
        <fullName evidence="7">Threonine/homoserine/homoserine lactone efflux protein</fullName>
    </submittedName>
</protein>
<sequence>MSDMSYLWLFFSLVLGIVIVPGMDMAFVLANSLAGGRRGGLFATGGVIAAGICHVVIGVLGVGIVLQLVPAAFNIMLLLGAGYVGWLGFCLFRNGAALGRVEPAEQRTAWTIFSQGALTNLLNPKAYLFMLAVFPQFLKPEAGRIWLQAAILSLIIALTQALVYGSLAVVAGGGRTALAARPNATVLIGRAVGILLMLVAVVTAFEGWRRP</sequence>
<dbReference type="InterPro" id="IPR001123">
    <property type="entry name" value="LeuE-type"/>
</dbReference>
<dbReference type="GO" id="GO:0015171">
    <property type="term" value="F:amino acid transmembrane transporter activity"/>
    <property type="evidence" value="ECO:0007669"/>
    <property type="project" value="TreeGrafter"/>
</dbReference>
<evidence type="ECO:0000256" key="6">
    <source>
        <dbReference type="SAM" id="Phobius"/>
    </source>
</evidence>
<evidence type="ECO:0000313" key="8">
    <source>
        <dbReference type="Proteomes" id="UP000236919"/>
    </source>
</evidence>
<feature type="transmembrane region" description="Helical" evidence="6">
    <location>
        <begin position="72"/>
        <end position="92"/>
    </location>
</feature>
<dbReference type="PANTHER" id="PTHR30086">
    <property type="entry name" value="ARGININE EXPORTER PROTEIN ARGO"/>
    <property type="match status" value="1"/>
</dbReference>
<evidence type="ECO:0000256" key="4">
    <source>
        <dbReference type="ARBA" id="ARBA00022989"/>
    </source>
</evidence>
<comment type="subcellular location">
    <subcellularLocation>
        <location evidence="1">Cell membrane</location>
        <topology evidence="1">Multi-pass membrane protein</topology>
    </subcellularLocation>
</comment>
<keyword evidence="4 6" id="KW-1133">Transmembrane helix</keyword>
<dbReference type="RefSeq" id="WP_103720599.1">
    <property type="nucleotide sequence ID" value="NZ_PQFZ01000019.1"/>
</dbReference>
<feature type="transmembrane region" description="Helical" evidence="6">
    <location>
        <begin position="6"/>
        <end position="29"/>
    </location>
</feature>
<dbReference type="Pfam" id="PF01810">
    <property type="entry name" value="LysE"/>
    <property type="match status" value="1"/>
</dbReference>
<dbReference type="Proteomes" id="UP000236919">
    <property type="component" value="Unassembled WGS sequence"/>
</dbReference>
<feature type="transmembrane region" description="Helical" evidence="6">
    <location>
        <begin position="41"/>
        <end position="66"/>
    </location>
</feature>
<keyword evidence="3 6" id="KW-0812">Transmembrane</keyword>
<evidence type="ECO:0000256" key="1">
    <source>
        <dbReference type="ARBA" id="ARBA00004651"/>
    </source>
</evidence>
<dbReference type="AlphaFoldDB" id="A0A2S4LXY9"/>
<dbReference type="GO" id="GO:0005886">
    <property type="term" value="C:plasma membrane"/>
    <property type="evidence" value="ECO:0007669"/>
    <property type="project" value="UniProtKB-SubCell"/>
</dbReference>
<dbReference type="EMBL" id="PQFZ01000019">
    <property type="protein sequence ID" value="POR47323.1"/>
    <property type="molecule type" value="Genomic_DNA"/>
</dbReference>
<organism evidence="7 8">
    <name type="scientific">Bosea psychrotolerans</name>
    <dbReference type="NCBI Taxonomy" id="1871628"/>
    <lineage>
        <taxon>Bacteria</taxon>
        <taxon>Pseudomonadati</taxon>
        <taxon>Pseudomonadota</taxon>
        <taxon>Alphaproteobacteria</taxon>
        <taxon>Hyphomicrobiales</taxon>
        <taxon>Boseaceae</taxon>
        <taxon>Bosea</taxon>
    </lineage>
</organism>